<dbReference type="GO" id="GO:0005092">
    <property type="term" value="F:GDP-dissociation inhibitor activity"/>
    <property type="evidence" value="ECO:0007669"/>
    <property type="project" value="TreeGrafter"/>
</dbReference>
<keyword evidence="3" id="KW-0547">Nucleotide-binding</keyword>
<dbReference type="PANTHER" id="PTHR23001:SF7">
    <property type="entry name" value="EUKARYOTIC TRANSLATION INITIATION FACTOR 5"/>
    <property type="match status" value="1"/>
</dbReference>
<evidence type="ECO:0000256" key="2">
    <source>
        <dbReference type="ARBA" id="ARBA00022540"/>
    </source>
</evidence>
<evidence type="ECO:0000256" key="6">
    <source>
        <dbReference type="SAM" id="MobiDB-lite"/>
    </source>
</evidence>
<feature type="region of interest" description="Disordered" evidence="6">
    <location>
        <begin position="154"/>
        <end position="246"/>
    </location>
</feature>
<evidence type="ECO:0000256" key="5">
    <source>
        <dbReference type="ARBA" id="ARBA00023134"/>
    </source>
</evidence>
<keyword evidence="4" id="KW-0648">Protein biosynthesis</keyword>
<dbReference type="InterPro" id="IPR002735">
    <property type="entry name" value="Transl_init_fac_IF2/IF5_dom"/>
</dbReference>
<dbReference type="SUPFAM" id="SSF100966">
    <property type="entry name" value="Translation initiation factor 2 beta, aIF2beta, N-terminal domain"/>
    <property type="match status" value="1"/>
</dbReference>
<dbReference type="SUPFAM" id="SSF75689">
    <property type="entry name" value="Zinc-binding domain of translation initiation factor 2 beta"/>
    <property type="match status" value="1"/>
</dbReference>
<dbReference type="GO" id="GO:0005829">
    <property type="term" value="C:cytosol"/>
    <property type="evidence" value="ECO:0007669"/>
    <property type="project" value="TreeGrafter"/>
</dbReference>
<protein>
    <recommendedName>
        <fullName evidence="7">W2 domain-containing protein</fullName>
    </recommendedName>
</protein>
<dbReference type="Gene3D" id="3.30.30.170">
    <property type="match status" value="1"/>
</dbReference>
<dbReference type="FunFam" id="2.20.25.350:FF:000001">
    <property type="entry name" value="Eukaryotic translation initiation factor 5"/>
    <property type="match status" value="1"/>
</dbReference>
<dbReference type="InterPro" id="IPR016190">
    <property type="entry name" value="Transl_init_fac_IF2/IF5_Zn-bd"/>
</dbReference>
<dbReference type="PANTHER" id="PTHR23001">
    <property type="entry name" value="EUKARYOTIC TRANSLATION INITIATION FACTOR"/>
    <property type="match status" value="1"/>
</dbReference>
<dbReference type="FunFam" id="3.30.30.170:FF:000002">
    <property type="entry name" value="Eukaryotic translation initiation factor 5"/>
    <property type="match status" value="1"/>
</dbReference>
<dbReference type="CDD" id="cd11561">
    <property type="entry name" value="W2_eIF5"/>
    <property type="match status" value="1"/>
</dbReference>
<dbReference type="InterPro" id="IPR003307">
    <property type="entry name" value="W2_domain"/>
</dbReference>
<feature type="compositionally biased region" description="Basic and acidic residues" evidence="6">
    <location>
        <begin position="154"/>
        <end position="192"/>
    </location>
</feature>
<dbReference type="Gene3D" id="2.20.25.350">
    <property type="match status" value="1"/>
</dbReference>
<dbReference type="Gene3D" id="1.25.40.180">
    <property type="match status" value="1"/>
</dbReference>
<dbReference type="GO" id="GO:0071074">
    <property type="term" value="F:eukaryotic initiation factor eIF2 binding"/>
    <property type="evidence" value="ECO:0007669"/>
    <property type="project" value="TreeGrafter"/>
</dbReference>
<dbReference type="SMART" id="SM00515">
    <property type="entry name" value="eIF5C"/>
    <property type="match status" value="1"/>
</dbReference>
<organism evidence="8">
    <name type="scientific">Ditylum brightwellii</name>
    <dbReference type="NCBI Taxonomy" id="49249"/>
    <lineage>
        <taxon>Eukaryota</taxon>
        <taxon>Sar</taxon>
        <taxon>Stramenopiles</taxon>
        <taxon>Ochrophyta</taxon>
        <taxon>Bacillariophyta</taxon>
        <taxon>Mediophyceae</taxon>
        <taxon>Lithodesmiophycidae</taxon>
        <taxon>Lithodesmiales</taxon>
        <taxon>Lithodesmiaceae</taxon>
        <taxon>Ditylum</taxon>
    </lineage>
</organism>
<proteinExistence type="inferred from homology"/>
<accession>A0A6V2MCK3</accession>
<evidence type="ECO:0000256" key="4">
    <source>
        <dbReference type="ARBA" id="ARBA00022917"/>
    </source>
</evidence>
<dbReference type="SUPFAM" id="SSF48371">
    <property type="entry name" value="ARM repeat"/>
    <property type="match status" value="1"/>
</dbReference>
<dbReference type="Pfam" id="PF01873">
    <property type="entry name" value="eIF-5_eIF-2B"/>
    <property type="match status" value="1"/>
</dbReference>
<reference evidence="8" key="1">
    <citation type="submission" date="2021-01" db="EMBL/GenBank/DDBJ databases">
        <authorList>
            <person name="Corre E."/>
            <person name="Pelletier E."/>
            <person name="Niang G."/>
            <person name="Scheremetjew M."/>
            <person name="Finn R."/>
            <person name="Kale V."/>
            <person name="Holt S."/>
            <person name="Cochrane G."/>
            <person name="Meng A."/>
            <person name="Brown T."/>
            <person name="Cohen L."/>
        </authorList>
    </citation>
    <scope>NUCLEOTIDE SEQUENCE</scope>
    <source>
        <strain evidence="8">Pop2</strain>
    </source>
</reference>
<dbReference type="InterPro" id="IPR016189">
    <property type="entry name" value="Transl_init_fac_IF2/IF5_N"/>
</dbReference>
<keyword evidence="5" id="KW-0342">GTP-binding</keyword>
<comment type="similarity">
    <text evidence="1">Belongs to the eIF-2-beta/eIF-5 family.</text>
</comment>
<name>A0A6V2MCK3_9STRA</name>
<dbReference type="Pfam" id="PF02020">
    <property type="entry name" value="W2"/>
    <property type="match status" value="1"/>
</dbReference>
<dbReference type="GO" id="GO:0005525">
    <property type="term" value="F:GTP binding"/>
    <property type="evidence" value="ECO:0007669"/>
    <property type="project" value="UniProtKB-KW"/>
</dbReference>
<evidence type="ECO:0000259" key="7">
    <source>
        <dbReference type="PROSITE" id="PS51363"/>
    </source>
</evidence>
<feature type="domain" description="W2" evidence="7">
    <location>
        <begin position="243"/>
        <end position="410"/>
    </location>
</feature>
<dbReference type="AlphaFoldDB" id="A0A6V2MCK3"/>
<feature type="compositionally biased region" description="Basic residues" evidence="6">
    <location>
        <begin position="193"/>
        <end position="220"/>
    </location>
</feature>
<dbReference type="InterPro" id="IPR045196">
    <property type="entry name" value="IF2/IF5"/>
</dbReference>
<evidence type="ECO:0000256" key="3">
    <source>
        <dbReference type="ARBA" id="ARBA00022741"/>
    </source>
</evidence>
<dbReference type="PROSITE" id="PS51363">
    <property type="entry name" value="W2"/>
    <property type="match status" value="1"/>
</dbReference>
<evidence type="ECO:0000256" key="1">
    <source>
        <dbReference type="ARBA" id="ARBA00010397"/>
    </source>
</evidence>
<dbReference type="GO" id="GO:0003743">
    <property type="term" value="F:translation initiation factor activity"/>
    <property type="evidence" value="ECO:0007669"/>
    <property type="project" value="UniProtKB-KW"/>
</dbReference>
<dbReference type="EMBL" id="HBGN01003927">
    <property type="protein sequence ID" value="CAD9316192.1"/>
    <property type="molecule type" value="Transcribed_RNA"/>
</dbReference>
<dbReference type="SMART" id="SM00653">
    <property type="entry name" value="eIF2B_5"/>
    <property type="match status" value="1"/>
</dbReference>
<sequence>MSRAGTIINISGATPVDDPEYRYKMPTVYGKIEGRGNGIKTVIPNISEVALSLHRPPGEVNKFFGCELGAQTTYNADTDRAVVNGAHTDSVLQNMVHRYIEGFVLCPNCRLPETDYKIKSDTIYHKCAACGAKEMLNMQHKLCTYILAQDKKAKKDAKSKDKKKKGDKEAGKEEKKKSKKDKAEGSDEEKKEKKDKKKKDKKDKKDKDKKKDKKDKKKKKKDDDSNDDDELAGATDDLSLGSDNELDDGNAMALAVEGTKKFLKENPDASVDDIVECVVNQQMASALKSYDKVHIFVQSAITINFFKEKQVEKYAPAISKITQSNPMMERHLIAALEAVCVEKPKNFPVLIKQLYDEDALEEEVILQWAEEGRNEYTLDAVDEDSRAALRGEAEPLVIWLQEEEDSSDSDSD</sequence>
<dbReference type="GO" id="GO:0001732">
    <property type="term" value="P:formation of cytoplasmic translation initiation complex"/>
    <property type="evidence" value="ECO:0007669"/>
    <property type="project" value="TreeGrafter"/>
</dbReference>
<keyword evidence="2" id="KW-0396">Initiation factor</keyword>
<dbReference type="InterPro" id="IPR016024">
    <property type="entry name" value="ARM-type_fold"/>
</dbReference>
<evidence type="ECO:0000313" key="8">
    <source>
        <dbReference type="EMBL" id="CAD9316192.1"/>
    </source>
</evidence>
<gene>
    <name evidence="8" type="ORF">DBRI1063_LOCUS2599</name>
</gene>